<dbReference type="Pfam" id="PF01266">
    <property type="entry name" value="DAO"/>
    <property type="match status" value="1"/>
</dbReference>
<keyword evidence="5" id="KW-0560">Oxidoreductase</keyword>
<evidence type="ECO:0000259" key="6">
    <source>
        <dbReference type="Pfam" id="PF01266"/>
    </source>
</evidence>
<dbReference type="EMBL" id="CDPU01000001">
    <property type="protein sequence ID" value="CEO44721.1"/>
    <property type="molecule type" value="Genomic_DNA"/>
</dbReference>
<organism evidence="7">
    <name type="scientific">Bionectria ochroleuca</name>
    <name type="common">Gliocladium roseum</name>
    <dbReference type="NCBI Taxonomy" id="29856"/>
    <lineage>
        <taxon>Eukaryota</taxon>
        <taxon>Fungi</taxon>
        <taxon>Dikarya</taxon>
        <taxon>Ascomycota</taxon>
        <taxon>Pezizomycotina</taxon>
        <taxon>Sordariomycetes</taxon>
        <taxon>Hypocreomycetidae</taxon>
        <taxon>Hypocreales</taxon>
        <taxon>Bionectriaceae</taxon>
        <taxon>Clonostachys</taxon>
    </lineage>
</organism>
<dbReference type="GO" id="GO:0050660">
    <property type="term" value="F:flavin adenine dinucleotide binding"/>
    <property type="evidence" value="ECO:0007669"/>
    <property type="project" value="InterPro"/>
</dbReference>
<dbReference type="PANTHER" id="PTHR10961:SF15">
    <property type="entry name" value="FAD DEPENDENT OXIDOREDUCTASE DOMAIN-CONTAINING PROTEIN"/>
    <property type="match status" value="1"/>
</dbReference>
<feature type="domain" description="FAD dependent oxidoreductase" evidence="6">
    <location>
        <begin position="14"/>
        <end position="425"/>
    </location>
</feature>
<reference evidence="7" key="1">
    <citation type="submission" date="2015-01" db="EMBL/GenBank/DDBJ databases">
        <authorList>
            <person name="Durling Mikael"/>
        </authorList>
    </citation>
    <scope>NUCLEOTIDE SEQUENCE</scope>
</reference>
<name>A0A0B7JQC7_BIOOC</name>
<evidence type="ECO:0000256" key="4">
    <source>
        <dbReference type="ARBA" id="ARBA00022827"/>
    </source>
</evidence>
<dbReference type="Gene3D" id="3.50.50.60">
    <property type="entry name" value="FAD/NAD(P)-binding domain"/>
    <property type="match status" value="1"/>
</dbReference>
<dbReference type="InterPro" id="IPR036188">
    <property type="entry name" value="FAD/NAD-bd_sf"/>
</dbReference>
<dbReference type="InterPro" id="IPR006076">
    <property type="entry name" value="FAD-dep_OxRdtase"/>
</dbReference>
<evidence type="ECO:0000256" key="5">
    <source>
        <dbReference type="ARBA" id="ARBA00023002"/>
    </source>
</evidence>
<comment type="similarity">
    <text evidence="2">Belongs to the MSOX/MTOX family.</text>
</comment>
<dbReference type="GO" id="GO:0008115">
    <property type="term" value="F:sarcosine oxidase activity"/>
    <property type="evidence" value="ECO:0007669"/>
    <property type="project" value="TreeGrafter"/>
</dbReference>
<proteinExistence type="inferred from homology"/>
<evidence type="ECO:0000256" key="3">
    <source>
        <dbReference type="ARBA" id="ARBA00022630"/>
    </source>
</evidence>
<keyword evidence="4" id="KW-0274">FAD</keyword>
<sequence length="480" mass="52705">MEMTSHLTSKASPIVIVGAGVFGISTALHLAENGYSNVKILDKQAYDDSQYSYDKGCDAASADINKIIRAAYGSQTHHQELALDAITHWKRWNTEIQTGQNLPPGFTTSDKLFVNNGNLSMTLSPELSQFEKDTIQNMAKVGRANTQIVLTDPTDVDRAKASGFDFAINPFNRQDNFGILDIQAGFVYADKACRFVLHKAQSLGVQTVLGGAKGTFAGFVQDTTSKITGVRTADGIVHGAEMTIMACGGWTPTLVPQLDNLCETTAGSVCVFQLPKGSPLWDRLAPENFPTWTYNIFAGEKGGLYGFARDPNGAVKIGYRGTKFTNPQTQADGAARSIPTTRWTPQPTRKIPATAANVIKDFVQKFLPELIPYETKTRLCWYTDSFDNHFVIDFVPGYKGLMVATGGSGHGFKFLPTLGKHVVDLLEGRSNDYLHYWKWRSPEASQKPYNSIMEGIASERSLHVQLLTAEDSLTVRQSHL</sequence>
<dbReference type="SUPFAM" id="SSF51905">
    <property type="entry name" value="FAD/NAD(P)-binding domain"/>
    <property type="match status" value="1"/>
</dbReference>
<dbReference type="Gene3D" id="3.30.9.10">
    <property type="entry name" value="D-Amino Acid Oxidase, subunit A, domain 2"/>
    <property type="match status" value="1"/>
</dbReference>
<protein>
    <recommendedName>
        <fullName evidence="6">FAD dependent oxidoreductase domain-containing protein</fullName>
    </recommendedName>
</protein>
<dbReference type="AlphaFoldDB" id="A0A0B7JQC7"/>
<evidence type="ECO:0000313" key="7">
    <source>
        <dbReference type="EMBL" id="CEO44721.1"/>
    </source>
</evidence>
<keyword evidence="3" id="KW-0285">Flavoprotein</keyword>
<evidence type="ECO:0000256" key="2">
    <source>
        <dbReference type="ARBA" id="ARBA00010989"/>
    </source>
</evidence>
<dbReference type="SUPFAM" id="SSF54373">
    <property type="entry name" value="FAD-linked reductases, C-terminal domain"/>
    <property type="match status" value="1"/>
</dbReference>
<evidence type="ECO:0000256" key="1">
    <source>
        <dbReference type="ARBA" id="ARBA00001974"/>
    </source>
</evidence>
<comment type="cofactor">
    <cofactor evidence="1">
        <name>FAD</name>
        <dbReference type="ChEBI" id="CHEBI:57692"/>
    </cofactor>
</comment>
<dbReference type="InterPro" id="IPR045170">
    <property type="entry name" value="MTOX"/>
</dbReference>
<dbReference type="PANTHER" id="PTHR10961">
    <property type="entry name" value="PEROXISOMAL SARCOSINE OXIDASE"/>
    <property type="match status" value="1"/>
</dbReference>
<accession>A0A0B7JQC7</accession>
<gene>
    <name evidence="7" type="ORF">BN869_000000776_1</name>
</gene>